<dbReference type="OrthoDB" id="10435916at2759"/>
<gene>
    <name evidence="2" type="ORF">COLO4_01573</name>
</gene>
<dbReference type="AlphaFoldDB" id="A0A1R3L2H3"/>
<accession>A0A1R3L2H3</accession>
<comment type="caution">
    <text evidence="2">The sequence shown here is derived from an EMBL/GenBank/DDBJ whole genome shotgun (WGS) entry which is preliminary data.</text>
</comment>
<evidence type="ECO:0000256" key="1">
    <source>
        <dbReference type="SAM" id="MobiDB-lite"/>
    </source>
</evidence>
<feature type="region of interest" description="Disordered" evidence="1">
    <location>
        <begin position="1"/>
        <end position="46"/>
    </location>
</feature>
<feature type="non-terminal residue" evidence="2">
    <location>
        <position position="1"/>
    </location>
</feature>
<proteinExistence type="predicted"/>
<organism evidence="2 3">
    <name type="scientific">Corchorus olitorius</name>
    <dbReference type="NCBI Taxonomy" id="93759"/>
    <lineage>
        <taxon>Eukaryota</taxon>
        <taxon>Viridiplantae</taxon>
        <taxon>Streptophyta</taxon>
        <taxon>Embryophyta</taxon>
        <taxon>Tracheophyta</taxon>
        <taxon>Spermatophyta</taxon>
        <taxon>Magnoliopsida</taxon>
        <taxon>eudicotyledons</taxon>
        <taxon>Gunneridae</taxon>
        <taxon>Pentapetalae</taxon>
        <taxon>rosids</taxon>
        <taxon>malvids</taxon>
        <taxon>Malvales</taxon>
        <taxon>Malvaceae</taxon>
        <taxon>Grewioideae</taxon>
        <taxon>Apeibeae</taxon>
        <taxon>Corchorus</taxon>
    </lineage>
</organism>
<reference evidence="3" key="1">
    <citation type="submission" date="2013-09" db="EMBL/GenBank/DDBJ databases">
        <title>Corchorus olitorius genome sequencing.</title>
        <authorList>
            <person name="Alam M."/>
            <person name="Haque M.S."/>
            <person name="Islam M.S."/>
            <person name="Emdad E.M."/>
            <person name="Islam M.M."/>
            <person name="Ahmed B."/>
            <person name="Halim A."/>
            <person name="Hossen Q.M.M."/>
            <person name="Hossain M.Z."/>
            <person name="Ahmed R."/>
            <person name="Khan M.M."/>
            <person name="Islam R."/>
            <person name="Rashid M.M."/>
            <person name="Khan S.A."/>
            <person name="Rahman M.S."/>
            <person name="Alam M."/>
            <person name="Yahiya A.S."/>
            <person name="Khan M.S."/>
            <person name="Azam M.S."/>
            <person name="Haque T."/>
            <person name="Lashkar M.Z.H."/>
            <person name="Akhand A.I."/>
            <person name="Morshed G."/>
            <person name="Roy S."/>
            <person name="Uddin K.S."/>
            <person name="Rabeya T."/>
            <person name="Hossain A.S."/>
            <person name="Chowdhury A."/>
            <person name="Snigdha A.R."/>
            <person name="Mortoza M.S."/>
            <person name="Matin S.A."/>
            <person name="Hoque S.M.E."/>
            <person name="Islam M.K."/>
            <person name="Roy D.K."/>
            <person name="Haider R."/>
            <person name="Moosa M.M."/>
            <person name="Elias S.M."/>
            <person name="Hasan A.M."/>
            <person name="Jahan S."/>
            <person name="Shafiuddin M."/>
            <person name="Mahmood N."/>
            <person name="Shommy N.S."/>
        </authorList>
    </citation>
    <scope>NUCLEOTIDE SEQUENCE [LARGE SCALE GENOMIC DNA]</scope>
    <source>
        <strain evidence="3">cv. O-4</strain>
    </source>
</reference>
<feature type="compositionally biased region" description="Basic and acidic residues" evidence="1">
    <location>
        <begin position="1"/>
        <end position="25"/>
    </location>
</feature>
<feature type="compositionally biased region" description="Basic and acidic residues" evidence="1">
    <location>
        <begin position="96"/>
        <end position="109"/>
    </location>
</feature>
<feature type="region of interest" description="Disordered" evidence="1">
    <location>
        <begin position="96"/>
        <end position="127"/>
    </location>
</feature>
<keyword evidence="3" id="KW-1185">Reference proteome</keyword>
<dbReference type="EMBL" id="AWUE01004120">
    <property type="protein sequence ID" value="OMP13489.1"/>
    <property type="molecule type" value="Genomic_DNA"/>
</dbReference>
<dbReference type="Proteomes" id="UP000187203">
    <property type="component" value="Unassembled WGS sequence"/>
</dbReference>
<protein>
    <submittedName>
        <fullName evidence="2">Uncharacterized protein</fullName>
    </submittedName>
</protein>
<feature type="non-terminal residue" evidence="2">
    <location>
        <position position="127"/>
    </location>
</feature>
<feature type="compositionally biased region" description="Basic and acidic residues" evidence="1">
    <location>
        <begin position="32"/>
        <end position="46"/>
    </location>
</feature>
<evidence type="ECO:0000313" key="2">
    <source>
        <dbReference type="EMBL" id="OMP13489.1"/>
    </source>
</evidence>
<sequence>HPERDPAADNADKQENREGDDDVRARTAHNHVGQDAKRDGTDQEEQPRFAVLAQEEDHQHRRDEEVEETLKRHARDFCRKNLAVGVEFKKQEAVMHEEDANADQGDSHQHHPCQVGFHPIHGKERPA</sequence>
<name>A0A1R3L2H3_9ROSI</name>
<evidence type="ECO:0000313" key="3">
    <source>
        <dbReference type="Proteomes" id="UP000187203"/>
    </source>
</evidence>